<keyword evidence="3" id="KW-1185">Reference proteome</keyword>
<evidence type="ECO:0000256" key="1">
    <source>
        <dbReference type="SAM" id="MobiDB-lite"/>
    </source>
</evidence>
<evidence type="ECO:0000313" key="2">
    <source>
        <dbReference type="EMBL" id="KTW26885.1"/>
    </source>
</evidence>
<feature type="compositionally biased region" description="Basic residues" evidence="1">
    <location>
        <begin position="1"/>
        <end position="10"/>
    </location>
</feature>
<feature type="region of interest" description="Disordered" evidence="1">
    <location>
        <begin position="1"/>
        <end position="26"/>
    </location>
</feature>
<dbReference type="PANTHER" id="PTHR28186:SF1">
    <property type="entry name" value="MEIOTICALLY UP-REGULATED GENE 9 PROTEIN"/>
    <property type="match status" value="1"/>
</dbReference>
<gene>
    <name evidence="2" type="ORF">T551_03347</name>
</gene>
<dbReference type="AlphaFoldDB" id="A0A0W4ZEV8"/>
<dbReference type="GeneID" id="28941865"/>
<sequence length="281" mass="33049">MFFKKNKKSKTTPFRSEPPLPELGSYSDTKEFWKQSYKNYENSMKMLMFASEEEPWELSQRYFSSTYVPRDTKGYLIADPDRSNPTRSRTERPLQTIMGFEEAIYRSTFGNSPSNNSYTRNSYENNKIMRNCSMSSTNTSTYNSMFHDNIYAPEMDYRQSISTDTDSIYKGFNSSDGYSRYQDNYDKFHSSTSSSNYTNTCDSSFENNYHSNSKYYPSPIIHNLTYSLNDKYKNSYDEYNQYGDIHSVTSDDLVDIKTFRSPKNEIQRFFSTKIGPKHKNK</sequence>
<comment type="caution">
    <text evidence="2">The sequence shown here is derived from an EMBL/GenBank/DDBJ whole genome shotgun (WGS) entry which is preliminary data.</text>
</comment>
<protein>
    <submittedName>
        <fullName evidence="2">Uncharacterized protein</fullName>
    </submittedName>
</protein>
<reference evidence="3" key="1">
    <citation type="journal article" date="2016" name="Nat. Commun.">
        <title>Genome analysis of three Pneumocystis species reveals adaptation mechanisms to life exclusively in mammalian hosts.</title>
        <authorList>
            <person name="Ma L."/>
            <person name="Chen Z."/>
            <person name="Huang D.W."/>
            <person name="Kutty G."/>
            <person name="Ishihara M."/>
            <person name="Wang H."/>
            <person name="Abouelleil A."/>
            <person name="Bishop L."/>
            <person name="Davey E."/>
            <person name="Deng R."/>
            <person name="Deng X."/>
            <person name="Fan L."/>
            <person name="Fantoni G."/>
            <person name="Fitzgerald M."/>
            <person name="Gogineni E."/>
            <person name="Goldberg J.M."/>
            <person name="Handley G."/>
            <person name="Hu X."/>
            <person name="Huber C."/>
            <person name="Jiao X."/>
            <person name="Jones K."/>
            <person name="Levin J.Z."/>
            <person name="Liu Y."/>
            <person name="Macdonald P."/>
            <person name="Melnikov A."/>
            <person name="Raley C."/>
            <person name="Sassi M."/>
            <person name="Sherman B.T."/>
            <person name="Song X."/>
            <person name="Sykes S."/>
            <person name="Tran B."/>
            <person name="Walsh L."/>
            <person name="Xia Y."/>
            <person name="Yang J."/>
            <person name="Young S."/>
            <person name="Zeng Q."/>
            <person name="Zheng X."/>
            <person name="Stephens R."/>
            <person name="Nusbaum C."/>
            <person name="Birren B.W."/>
            <person name="Azadi P."/>
            <person name="Lempicki R.A."/>
            <person name="Cuomo C.A."/>
            <person name="Kovacs J.A."/>
        </authorList>
    </citation>
    <scope>NUCLEOTIDE SEQUENCE [LARGE SCALE GENOMIC DNA]</scope>
    <source>
        <strain evidence="3">RU7</strain>
    </source>
</reference>
<dbReference type="EMBL" id="LFWA01000016">
    <property type="protein sequence ID" value="KTW26885.1"/>
    <property type="molecule type" value="Genomic_DNA"/>
</dbReference>
<organism evidence="2 3">
    <name type="scientific">Pneumocystis jirovecii (strain RU7)</name>
    <name type="common">Human pneumocystis pneumonia agent</name>
    <dbReference type="NCBI Taxonomy" id="1408657"/>
    <lineage>
        <taxon>Eukaryota</taxon>
        <taxon>Fungi</taxon>
        <taxon>Dikarya</taxon>
        <taxon>Ascomycota</taxon>
        <taxon>Taphrinomycotina</taxon>
        <taxon>Pneumocystomycetes</taxon>
        <taxon>Pneumocystaceae</taxon>
        <taxon>Pneumocystis</taxon>
    </lineage>
</organism>
<evidence type="ECO:0000313" key="3">
    <source>
        <dbReference type="Proteomes" id="UP000053447"/>
    </source>
</evidence>
<accession>A0A0W4ZEV8</accession>
<name>A0A0W4ZEV8_PNEJ7</name>
<dbReference type="VEuPathDB" id="FungiDB:T551_03347"/>
<dbReference type="PANTHER" id="PTHR28186">
    <property type="entry name" value="MEIOTICALLY UP-REGULATED GENE 9 PROTEIN"/>
    <property type="match status" value="1"/>
</dbReference>
<dbReference type="RefSeq" id="XP_018228216.1">
    <property type="nucleotide sequence ID" value="XM_018375610.1"/>
</dbReference>
<dbReference type="InterPro" id="IPR018809">
    <property type="entry name" value="DUF2406"/>
</dbReference>
<dbReference type="Proteomes" id="UP000053447">
    <property type="component" value="Unassembled WGS sequence"/>
</dbReference>
<proteinExistence type="predicted"/>
<dbReference type="Pfam" id="PF10295">
    <property type="entry name" value="DUF2406"/>
    <property type="match status" value="1"/>
</dbReference>
<dbReference type="OrthoDB" id="5330253at2759"/>